<dbReference type="AlphaFoldDB" id="A0A2M4D0U2"/>
<reference evidence="1" key="1">
    <citation type="submission" date="2018-01" db="EMBL/GenBank/DDBJ databases">
        <title>An insight into the sialome of Amazonian anophelines.</title>
        <authorList>
            <person name="Ribeiro J.M."/>
            <person name="Scarpassa V."/>
            <person name="Calvo E."/>
        </authorList>
    </citation>
    <scope>NUCLEOTIDE SEQUENCE</scope>
</reference>
<dbReference type="EMBL" id="GGFL01007025">
    <property type="protein sequence ID" value="MBW71203.1"/>
    <property type="molecule type" value="Transcribed_RNA"/>
</dbReference>
<evidence type="ECO:0000313" key="1">
    <source>
        <dbReference type="EMBL" id="MBW71203.1"/>
    </source>
</evidence>
<accession>A0A2M4D0U2</accession>
<organism evidence="1">
    <name type="scientific">Anopheles darlingi</name>
    <name type="common">Mosquito</name>
    <dbReference type="NCBI Taxonomy" id="43151"/>
    <lineage>
        <taxon>Eukaryota</taxon>
        <taxon>Metazoa</taxon>
        <taxon>Ecdysozoa</taxon>
        <taxon>Arthropoda</taxon>
        <taxon>Hexapoda</taxon>
        <taxon>Insecta</taxon>
        <taxon>Pterygota</taxon>
        <taxon>Neoptera</taxon>
        <taxon>Endopterygota</taxon>
        <taxon>Diptera</taxon>
        <taxon>Nematocera</taxon>
        <taxon>Culicoidea</taxon>
        <taxon>Culicidae</taxon>
        <taxon>Anophelinae</taxon>
        <taxon>Anopheles</taxon>
    </lineage>
</organism>
<name>A0A2M4D0U2_ANODA</name>
<proteinExistence type="predicted"/>
<protein>
    <submittedName>
        <fullName evidence="1">Putative secreted protein</fullName>
    </submittedName>
</protein>
<sequence length="81" mass="9231">MSFEFLAILARIFLVLLLLLFAFLIFIMILLCAHQLAGALALKCPIRRPRTGHQNRNGEGERSEEKVLLFSKCFHVPSPCF</sequence>